<evidence type="ECO:0000259" key="2">
    <source>
        <dbReference type="Pfam" id="PF13581"/>
    </source>
</evidence>
<keyword evidence="3" id="KW-0645">Protease</keyword>
<evidence type="ECO:0000313" key="4">
    <source>
        <dbReference type="Proteomes" id="UP000559117"/>
    </source>
</evidence>
<dbReference type="Gene3D" id="3.40.50.880">
    <property type="match status" value="1"/>
</dbReference>
<accession>A0A840UFW8</accession>
<name>A0A840UFW8_9FIRM</name>
<evidence type="ECO:0000313" key="3">
    <source>
        <dbReference type="EMBL" id="MBB5336641.1"/>
    </source>
</evidence>
<gene>
    <name evidence="3" type="ORF">HNR32_001792</name>
</gene>
<dbReference type="Gene3D" id="3.30.565.10">
    <property type="entry name" value="Histidine kinase-like ATPase, C-terminal domain"/>
    <property type="match status" value="1"/>
</dbReference>
<dbReference type="Pfam" id="PF13581">
    <property type="entry name" value="HATPase_c_2"/>
    <property type="match status" value="1"/>
</dbReference>
<dbReference type="SUPFAM" id="SSF55874">
    <property type="entry name" value="ATPase domain of HSP90 chaperone/DNA topoisomerase II/histidine kinase"/>
    <property type="match status" value="1"/>
</dbReference>
<dbReference type="InterPro" id="IPR029062">
    <property type="entry name" value="Class_I_gatase-like"/>
</dbReference>
<dbReference type="RefSeq" id="WP_183861761.1">
    <property type="nucleotide sequence ID" value="NZ_JACHFH010000021.1"/>
</dbReference>
<dbReference type="SUPFAM" id="SSF52317">
    <property type="entry name" value="Class I glutamine amidotransferase-like"/>
    <property type="match status" value="1"/>
</dbReference>
<dbReference type="AlphaFoldDB" id="A0A840UFW8"/>
<proteinExistence type="predicted"/>
<evidence type="ECO:0000259" key="1">
    <source>
        <dbReference type="Pfam" id="PF01965"/>
    </source>
</evidence>
<feature type="domain" description="Histidine kinase/HSP90-like ATPase" evidence="2">
    <location>
        <begin position="7"/>
        <end position="124"/>
    </location>
</feature>
<dbReference type="InterPro" id="IPR036890">
    <property type="entry name" value="HATPase_C_sf"/>
</dbReference>
<dbReference type="CDD" id="cd16936">
    <property type="entry name" value="HATPase_RsbW-like"/>
    <property type="match status" value="1"/>
</dbReference>
<protein>
    <submittedName>
        <fullName evidence="3">Anti-sigma regulatory factor (Ser/Thr protein kinase)/putative intracellular protease/amidase</fullName>
    </submittedName>
</protein>
<dbReference type="InterPro" id="IPR002818">
    <property type="entry name" value="DJ-1/PfpI"/>
</dbReference>
<organism evidence="3 4">
    <name type="scientific">Pectinatus brassicae</name>
    <dbReference type="NCBI Taxonomy" id="862415"/>
    <lineage>
        <taxon>Bacteria</taxon>
        <taxon>Bacillati</taxon>
        <taxon>Bacillota</taxon>
        <taxon>Negativicutes</taxon>
        <taxon>Selenomonadales</taxon>
        <taxon>Selenomonadaceae</taxon>
        <taxon>Pectinatus</taxon>
    </lineage>
</organism>
<dbReference type="EMBL" id="JACHFH010000021">
    <property type="protein sequence ID" value="MBB5336641.1"/>
    <property type="molecule type" value="Genomic_DNA"/>
</dbReference>
<feature type="domain" description="DJ-1/PfpI" evidence="1">
    <location>
        <begin position="138"/>
        <end position="315"/>
    </location>
</feature>
<dbReference type="GO" id="GO:0008233">
    <property type="term" value="F:peptidase activity"/>
    <property type="evidence" value="ECO:0007669"/>
    <property type="project" value="UniProtKB-KW"/>
</dbReference>
<keyword evidence="3" id="KW-0378">Hydrolase</keyword>
<dbReference type="Proteomes" id="UP000559117">
    <property type="component" value="Unassembled WGS sequence"/>
</dbReference>
<dbReference type="GO" id="GO:0006508">
    <property type="term" value="P:proteolysis"/>
    <property type="evidence" value="ECO:0007669"/>
    <property type="project" value="UniProtKB-KW"/>
</dbReference>
<comment type="caution">
    <text evidence="3">The sequence shown here is derived from an EMBL/GenBank/DDBJ whole genome shotgun (WGS) entry which is preliminary data.</text>
</comment>
<reference evidence="3 4" key="1">
    <citation type="submission" date="2020-08" db="EMBL/GenBank/DDBJ databases">
        <title>Genomic Encyclopedia of Type Strains, Phase IV (KMG-IV): sequencing the most valuable type-strain genomes for metagenomic binning, comparative biology and taxonomic classification.</title>
        <authorList>
            <person name="Goeker M."/>
        </authorList>
    </citation>
    <scope>NUCLEOTIDE SEQUENCE [LARGE SCALE GENOMIC DNA]</scope>
    <source>
        <strain evidence="3 4">DSM 24661</strain>
    </source>
</reference>
<dbReference type="Pfam" id="PF01965">
    <property type="entry name" value="DJ-1_PfpI"/>
    <property type="match status" value="1"/>
</dbReference>
<sequence>MLDNVIFTATRDNLPEILAVIRTELEKYICDEKILKRLELVCEEILCNIIDYAYPGNNPGKITLTCFYDMESSLLRLMFIDDGVEYNPLAEVKQDDTGLGIQIYTTIMDEVNYKYRNGQNILTIDKILTDPEIISERKKIAILIHDDFYNAELSYYKETFTEAGFDVHLLGNLLKNDTVEYTSYKDNVKINCNENFAEISAAELKEYAAVIVPDAYVASHLRETEDLDILPPASAFLKKCFADKTLIKGFLNQGVGIMLPIYELLKKRRLAVDKSLLSAVELMGAVYVNENVIIDDDIISASGKEYKAFAQEIISLLNERQFFSIY</sequence>
<keyword evidence="4" id="KW-1185">Reference proteome</keyword>
<dbReference type="InterPro" id="IPR003594">
    <property type="entry name" value="HATPase_dom"/>
</dbReference>